<accession>A0ABY4R1U7</accession>
<keyword evidence="1" id="KW-0812">Transmembrane</keyword>
<evidence type="ECO:0000313" key="2">
    <source>
        <dbReference type="EMBL" id="UQX89710.1"/>
    </source>
</evidence>
<proteinExistence type="predicted"/>
<gene>
    <name evidence="2" type="ORF">M6D93_06830</name>
</gene>
<dbReference type="RefSeq" id="WP_249773606.1">
    <property type="nucleotide sequence ID" value="NZ_CP097332.1"/>
</dbReference>
<name>A0ABY4R1U7_9ACTN</name>
<dbReference type="SUPFAM" id="SSF50969">
    <property type="entry name" value="YVTN repeat-like/Quinoprotein amine dehydrogenase"/>
    <property type="match status" value="1"/>
</dbReference>
<dbReference type="InterPro" id="IPR011044">
    <property type="entry name" value="Quino_amine_DH_bsu"/>
</dbReference>
<protein>
    <submittedName>
        <fullName evidence="2">PQQ-binding-like beta-propeller repeat protein</fullName>
    </submittedName>
</protein>
<evidence type="ECO:0000313" key="3">
    <source>
        <dbReference type="Proteomes" id="UP001056336"/>
    </source>
</evidence>
<dbReference type="EMBL" id="CP097332">
    <property type="protein sequence ID" value="UQX89710.1"/>
    <property type="molecule type" value="Genomic_DNA"/>
</dbReference>
<dbReference type="Gene3D" id="2.130.10.10">
    <property type="entry name" value="YVTN repeat-like/Quinoprotein amine dehydrogenase"/>
    <property type="match status" value="1"/>
</dbReference>
<evidence type="ECO:0000256" key="1">
    <source>
        <dbReference type="SAM" id="Phobius"/>
    </source>
</evidence>
<feature type="transmembrane region" description="Helical" evidence="1">
    <location>
        <begin position="28"/>
        <end position="49"/>
    </location>
</feature>
<keyword evidence="1" id="KW-1133">Transmembrane helix</keyword>
<organism evidence="2 3">
    <name type="scientific">Jatrophihabitans telluris</name>
    <dbReference type="NCBI Taxonomy" id="2038343"/>
    <lineage>
        <taxon>Bacteria</taxon>
        <taxon>Bacillati</taxon>
        <taxon>Actinomycetota</taxon>
        <taxon>Actinomycetes</taxon>
        <taxon>Jatrophihabitantales</taxon>
        <taxon>Jatrophihabitantaceae</taxon>
        <taxon>Jatrophihabitans</taxon>
    </lineage>
</organism>
<keyword evidence="1" id="KW-0472">Membrane</keyword>
<dbReference type="InterPro" id="IPR015943">
    <property type="entry name" value="WD40/YVTN_repeat-like_dom_sf"/>
</dbReference>
<reference evidence="2" key="2">
    <citation type="submission" date="2022-05" db="EMBL/GenBank/DDBJ databases">
        <authorList>
            <person name="Kim J.-S."/>
            <person name="Lee K."/>
            <person name="Suh M."/>
            <person name="Eom M."/>
            <person name="Kim J.-S."/>
            <person name="Kim D.-S."/>
            <person name="Ko S.-H."/>
            <person name="Shin Y."/>
            <person name="Lee J.-S."/>
        </authorList>
    </citation>
    <scope>NUCLEOTIDE SEQUENCE</scope>
    <source>
        <strain evidence="2">N237</strain>
    </source>
</reference>
<dbReference type="Proteomes" id="UP001056336">
    <property type="component" value="Chromosome"/>
</dbReference>
<sequence length="407" mass="42471">MAHSDQLSRPEVPAALARHRREMRRARTIYAVVVAVLVVIGFAGVRLAYAHGELDKVTSTVGPSATALPTGTPAAALRQVWSNAGQAAVGEPYESGVVVTWSGHTVQGVDVSTGKVRWSYRKADEVLCSVVQQDGSTIALYRRDGNCDQVTGITTATGAPKWWRTLTDNGPLALSSTANVVLAVSATTVHDFDNFGGVDRWLFTAPDGCQVDRALGGSKGVLISYHCGSQHHLTMHDLTTNKDKQNFDVPVNEDYVPVAAGTVLAVASQSSGEVRTVNGADGKLAATLSLGSPDRVKAALSGLPRSQTTVEATSADNTAVEIVRLDQAYAIGAQAAVAWTAKTSGWPSIVNDTVALPVKGSIELRSATDGGVRRSVSLAPSPAQADQPVFAAGSGLVVAGPTVAYYN</sequence>
<reference evidence="2" key="1">
    <citation type="journal article" date="2018" name="Int. J. Syst. Evol. Microbiol.">
        <title>Jatrophihabitans telluris sp. nov., isolated from sediment soil of lava forest wetlands and the emended description of the genus Jatrophihabitans.</title>
        <authorList>
            <person name="Lee K.C."/>
            <person name="Suh M.K."/>
            <person name="Eom M.K."/>
            <person name="Kim K.K."/>
            <person name="Kim J.S."/>
            <person name="Kim D.S."/>
            <person name="Ko S.H."/>
            <person name="Shin Y.K."/>
            <person name="Lee J.S."/>
        </authorList>
    </citation>
    <scope>NUCLEOTIDE SEQUENCE</scope>
    <source>
        <strain evidence="2">N237</strain>
    </source>
</reference>
<keyword evidence="3" id="KW-1185">Reference proteome</keyword>